<dbReference type="AlphaFoldDB" id="A0A8S9GRV2"/>
<evidence type="ECO:0000313" key="3">
    <source>
        <dbReference type="Proteomes" id="UP000266723"/>
    </source>
</evidence>
<reference evidence="1" key="1">
    <citation type="submission" date="2019-12" db="EMBL/GenBank/DDBJ databases">
        <title>Genome sequencing and annotation of Brassica cretica.</title>
        <authorList>
            <person name="Studholme D.J."/>
            <person name="Sarris P.F."/>
        </authorList>
    </citation>
    <scope>NUCLEOTIDE SEQUENCE</scope>
    <source>
        <strain evidence="1">PFS-102/07</strain>
        <tissue evidence="1">Leaf</tissue>
    </source>
</reference>
<proteinExistence type="predicted"/>
<dbReference type="Proteomes" id="UP000266723">
    <property type="component" value="Unassembled WGS sequence"/>
</dbReference>
<evidence type="ECO:0000313" key="2">
    <source>
        <dbReference type="EMBL" id="KAF3608889.1"/>
    </source>
</evidence>
<protein>
    <submittedName>
        <fullName evidence="1">Uncharacterized protein</fullName>
    </submittedName>
</protein>
<dbReference type="EMBL" id="QGKY02001925">
    <property type="protein sequence ID" value="KAF2547206.1"/>
    <property type="molecule type" value="Genomic_DNA"/>
</dbReference>
<gene>
    <name evidence="2" type="ORF">DY000_02049530</name>
    <name evidence="1" type="ORF">F2Q70_00022770</name>
</gene>
<name>A0A8S9GRV2_BRACR</name>
<accession>A0A8S9GRV2</accession>
<dbReference type="EMBL" id="QGKV02000297">
    <property type="protein sequence ID" value="KAF3608889.1"/>
    <property type="molecule type" value="Genomic_DNA"/>
</dbReference>
<organism evidence="1">
    <name type="scientific">Brassica cretica</name>
    <name type="common">Mustard</name>
    <dbReference type="NCBI Taxonomy" id="69181"/>
    <lineage>
        <taxon>Eukaryota</taxon>
        <taxon>Viridiplantae</taxon>
        <taxon>Streptophyta</taxon>
        <taxon>Embryophyta</taxon>
        <taxon>Tracheophyta</taxon>
        <taxon>Spermatophyta</taxon>
        <taxon>Magnoliopsida</taxon>
        <taxon>eudicotyledons</taxon>
        <taxon>Gunneridae</taxon>
        <taxon>Pentapetalae</taxon>
        <taxon>rosids</taxon>
        <taxon>malvids</taxon>
        <taxon>Brassicales</taxon>
        <taxon>Brassicaceae</taxon>
        <taxon>Brassiceae</taxon>
        <taxon>Brassica</taxon>
    </lineage>
</organism>
<reference evidence="2" key="2">
    <citation type="submission" date="2019-12" db="EMBL/GenBank/DDBJ databases">
        <authorList>
            <person name="Studholme D.J."/>
            <person name="Sarris P."/>
        </authorList>
    </citation>
    <scope>NUCLEOTIDE SEQUENCE</scope>
    <source>
        <strain evidence="2">PFS-1207/04</strain>
        <tissue evidence="2">Leaf</tissue>
    </source>
</reference>
<comment type="caution">
    <text evidence="1">The sequence shown here is derived from an EMBL/GenBank/DDBJ whole genome shotgun (WGS) entry which is preliminary data.</text>
</comment>
<sequence length="74" mass="8047">MMSLPRRCSFGIFCATPMITMDNNSSLMSLGRATHQPTRNGGEGAAKAVMSVFRLLAAKFELRPCDAAEPWQLG</sequence>
<evidence type="ECO:0000313" key="1">
    <source>
        <dbReference type="EMBL" id="KAF2547206.1"/>
    </source>
</evidence>
<reference evidence="2 3" key="3">
    <citation type="journal article" date="2020" name="BMC Genomics">
        <title>Intraspecific diversification of the crop wild relative Brassica cretica Lam. using demographic model selection.</title>
        <authorList>
            <person name="Kioukis A."/>
            <person name="Michalopoulou V.A."/>
            <person name="Briers L."/>
            <person name="Pirintsos S."/>
            <person name="Studholme D.J."/>
            <person name="Pavlidis P."/>
            <person name="Sarris P.F."/>
        </authorList>
    </citation>
    <scope>NUCLEOTIDE SEQUENCE [LARGE SCALE GENOMIC DNA]</scope>
    <source>
        <strain evidence="3">cv. PFS-1207/04</strain>
        <strain evidence="2">PFS-1207/04</strain>
    </source>
</reference>
<keyword evidence="3" id="KW-1185">Reference proteome</keyword>